<dbReference type="EMBL" id="GBRH01264402">
    <property type="protein sequence ID" value="JAD33493.1"/>
    <property type="molecule type" value="Transcribed_RNA"/>
</dbReference>
<name>A0A0A8Z728_ARUDO</name>
<sequence>MMFYFQLYEDMVFSMLYIHWFSLSYRCLLNKLCLK</sequence>
<reference evidence="1" key="1">
    <citation type="submission" date="2014-09" db="EMBL/GenBank/DDBJ databases">
        <authorList>
            <person name="Magalhaes I.L.F."/>
            <person name="Oliveira U."/>
            <person name="Santos F.R."/>
            <person name="Vidigal T.H.D.A."/>
            <person name="Brescovit A.D."/>
            <person name="Santos A.J."/>
        </authorList>
    </citation>
    <scope>NUCLEOTIDE SEQUENCE</scope>
    <source>
        <tissue evidence="1">Shoot tissue taken approximately 20 cm above the soil surface</tissue>
    </source>
</reference>
<evidence type="ECO:0000313" key="1">
    <source>
        <dbReference type="EMBL" id="JAD33493.1"/>
    </source>
</evidence>
<protein>
    <submittedName>
        <fullName evidence="1">Uncharacterized protein</fullName>
    </submittedName>
</protein>
<accession>A0A0A8Z728</accession>
<proteinExistence type="predicted"/>
<organism evidence="1">
    <name type="scientific">Arundo donax</name>
    <name type="common">Giant reed</name>
    <name type="synonym">Donax arundinaceus</name>
    <dbReference type="NCBI Taxonomy" id="35708"/>
    <lineage>
        <taxon>Eukaryota</taxon>
        <taxon>Viridiplantae</taxon>
        <taxon>Streptophyta</taxon>
        <taxon>Embryophyta</taxon>
        <taxon>Tracheophyta</taxon>
        <taxon>Spermatophyta</taxon>
        <taxon>Magnoliopsida</taxon>
        <taxon>Liliopsida</taxon>
        <taxon>Poales</taxon>
        <taxon>Poaceae</taxon>
        <taxon>PACMAD clade</taxon>
        <taxon>Arundinoideae</taxon>
        <taxon>Arundineae</taxon>
        <taxon>Arundo</taxon>
    </lineage>
</organism>
<reference evidence="1" key="2">
    <citation type="journal article" date="2015" name="Data Brief">
        <title>Shoot transcriptome of the giant reed, Arundo donax.</title>
        <authorList>
            <person name="Barrero R.A."/>
            <person name="Guerrero F.D."/>
            <person name="Moolhuijzen P."/>
            <person name="Goolsby J.A."/>
            <person name="Tidwell J."/>
            <person name="Bellgard S.E."/>
            <person name="Bellgard M.I."/>
        </authorList>
    </citation>
    <scope>NUCLEOTIDE SEQUENCE</scope>
    <source>
        <tissue evidence="1">Shoot tissue taken approximately 20 cm above the soil surface</tissue>
    </source>
</reference>
<dbReference type="AlphaFoldDB" id="A0A0A8Z728"/>